<evidence type="ECO:0000256" key="21">
    <source>
        <dbReference type="ARBA" id="ARBA00079339"/>
    </source>
</evidence>
<comment type="catalytic activity">
    <reaction evidence="14">
        <text>a 5'-end (N(2),N(7)-dimethyl 5'-triphosphoguanosine)-ribonucleoside in snoRNA + S-adenosyl-L-methionine = a 5'-end (N(2),N(2),N(7)-trimethyl 5'-triphosphoguanosine)-ribonucleoside in snoRNA + S-adenosyl-L-homocysteine + H(+)</text>
        <dbReference type="Rhea" id="RHEA:78507"/>
        <dbReference type="Rhea" id="RHEA-COMP:19088"/>
        <dbReference type="Rhea" id="RHEA-COMP:19090"/>
        <dbReference type="ChEBI" id="CHEBI:15378"/>
        <dbReference type="ChEBI" id="CHEBI:57856"/>
        <dbReference type="ChEBI" id="CHEBI:59789"/>
        <dbReference type="ChEBI" id="CHEBI:167623"/>
        <dbReference type="ChEBI" id="CHEBI:172880"/>
    </reaction>
    <physiologicalReaction direction="left-to-right" evidence="14">
        <dbReference type="Rhea" id="RHEA:78508"/>
    </physiologicalReaction>
</comment>
<proteinExistence type="inferred from homology"/>
<gene>
    <name evidence="24" type="ORF">DEBURN_LOCUS6414</name>
</gene>
<dbReference type="OrthoDB" id="194443at2759"/>
<keyword evidence="10" id="KW-0805">Transcription regulation</keyword>
<evidence type="ECO:0000256" key="12">
    <source>
        <dbReference type="ARBA" id="ARBA00023242"/>
    </source>
</evidence>
<keyword evidence="11" id="KW-0804">Transcription</keyword>
<evidence type="ECO:0000256" key="11">
    <source>
        <dbReference type="ARBA" id="ARBA00023163"/>
    </source>
</evidence>
<comment type="function">
    <text evidence="19">Catalyzes the 2 serial methylation steps for the conversion of the 7-monomethylguanosine (m(7)G) caps of snRNAs and snoRNAs to a 2,2,7-trimethylguanosine (m(2,2,7)G) cap structure. The enzyme is specific for guanine, and N7 methylation must precede N2 methylation. Hypermethylation of the m7G cap of U snRNAs leads to their concentration in nuclear foci, their colocalization with coilin and the formation of canonical Cajal bodies (CBs). Plays a role in transcriptional regulation.</text>
</comment>
<evidence type="ECO:0000256" key="9">
    <source>
        <dbReference type="ARBA" id="ARBA00022691"/>
    </source>
</evidence>
<dbReference type="GO" id="GO:0015030">
    <property type="term" value="C:Cajal body"/>
    <property type="evidence" value="ECO:0007669"/>
    <property type="project" value="UniProtKB-SubCell"/>
</dbReference>
<evidence type="ECO:0000256" key="23">
    <source>
        <dbReference type="SAM" id="MobiDB-lite"/>
    </source>
</evidence>
<dbReference type="PANTHER" id="PTHR14741:SF32">
    <property type="entry name" value="TRIMETHYLGUANOSINE SYNTHASE"/>
    <property type="match status" value="1"/>
</dbReference>
<dbReference type="GO" id="GO:0071164">
    <property type="term" value="F:RNA cap trimethylguanosine synthase activity"/>
    <property type="evidence" value="ECO:0007669"/>
    <property type="project" value="TreeGrafter"/>
</dbReference>
<evidence type="ECO:0000256" key="22">
    <source>
        <dbReference type="ARBA" id="ARBA00081504"/>
    </source>
</evidence>
<organism evidence="24 25">
    <name type="scientific">Diversispora eburnea</name>
    <dbReference type="NCBI Taxonomy" id="1213867"/>
    <lineage>
        <taxon>Eukaryota</taxon>
        <taxon>Fungi</taxon>
        <taxon>Fungi incertae sedis</taxon>
        <taxon>Mucoromycota</taxon>
        <taxon>Glomeromycotina</taxon>
        <taxon>Glomeromycetes</taxon>
        <taxon>Diversisporales</taxon>
        <taxon>Diversisporaceae</taxon>
        <taxon>Diversispora</taxon>
    </lineage>
</organism>
<reference evidence="24" key="1">
    <citation type="submission" date="2021-06" db="EMBL/GenBank/DDBJ databases">
        <authorList>
            <person name="Kallberg Y."/>
            <person name="Tangrot J."/>
            <person name="Rosling A."/>
        </authorList>
    </citation>
    <scope>NUCLEOTIDE SEQUENCE</scope>
    <source>
        <strain evidence="24">AZ414A</strain>
    </source>
</reference>
<dbReference type="PANTHER" id="PTHR14741">
    <property type="entry name" value="S-ADENOSYLMETHIONINE-DEPENDENT METHYLTRANSFERASE RELATED"/>
    <property type="match status" value="1"/>
</dbReference>
<feature type="region of interest" description="Disordered" evidence="23">
    <location>
        <begin position="37"/>
        <end position="58"/>
    </location>
</feature>
<dbReference type="FunFam" id="3.40.50.150:FF:000066">
    <property type="entry name" value="Trimethylguanosine synthase 1"/>
    <property type="match status" value="1"/>
</dbReference>
<keyword evidence="12" id="KW-0539">Nucleus</keyword>
<evidence type="ECO:0000256" key="2">
    <source>
        <dbReference type="ARBA" id="ARBA00004496"/>
    </source>
</evidence>
<evidence type="ECO:0000256" key="10">
    <source>
        <dbReference type="ARBA" id="ARBA00023015"/>
    </source>
</evidence>
<comment type="subunit">
    <text evidence="20">May form homooligomers. Interacts with CREBBP/CBP, EED/WAIT1, EP300/P300, NCOA6/PRIP, PPARBP/PBP and SMN.</text>
</comment>
<keyword evidence="7" id="KW-0489">Methyltransferase</keyword>
<dbReference type="CDD" id="cd02440">
    <property type="entry name" value="AdoMet_MTases"/>
    <property type="match status" value="1"/>
</dbReference>
<evidence type="ECO:0000256" key="13">
    <source>
        <dbReference type="ARBA" id="ARBA00025783"/>
    </source>
</evidence>
<evidence type="ECO:0000256" key="17">
    <source>
        <dbReference type="ARBA" id="ARBA00049075"/>
    </source>
</evidence>
<keyword evidence="25" id="KW-1185">Reference proteome</keyword>
<evidence type="ECO:0000256" key="16">
    <source>
        <dbReference type="ARBA" id="ARBA00048763"/>
    </source>
</evidence>
<accession>A0A9N9AQ11</accession>
<evidence type="ECO:0000256" key="3">
    <source>
        <dbReference type="ARBA" id="ARBA00004604"/>
    </source>
</evidence>
<keyword evidence="5" id="KW-0963">Cytoplasm</keyword>
<comment type="catalytic activity">
    <reaction evidence="17">
        <text>a 5'-end (N(7)-methyl 5'-triphosphoguanosine)-ribonucleoside in snRNA + S-adenosyl-L-methionine = a 5'-end (N(2),N(7)-dimethyl 5'-triphosphoguanosine)-ribonucleoside in snRNA + S-adenosyl-L-homocysteine + H(+)</text>
        <dbReference type="Rhea" id="RHEA:78471"/>
        <dbReference type="Rhea" id="RHEA-COMP:19085"/>
        <dbReference type="Rhea" id="RHEA-COMP:19087"/>
        <dbReference type="ChEBI" id="CHEBI:15378"/>
        <dbReference type="ChEBI" id="CHEBI:57856"/>
        <dbReference type="ChEBI" id="CHEBI:59789"/>
        <dbReference type="ChEBI" id="CHEBI:156461"/>
        <dbReference type="ChEBI" id="CHEBI:172880"/>
    </reaction>
    <physiologicalReaction direction="left-to-right" evidence="17">
        <dbReference type="Rhea" id="RHEA:78472"/>
    </physiologicalReaction>
</comment>
<evidence type="ECO:0000313" key="24">
    <source>
        <dbReference type="EMBL" id="CAG8536815.1"/>
    </source>
</evidence>
<dbReference type="AlphaFoldDB" id="A0A9N9AQ11"/>
<comment type="subcellular location">
    <subcellularLocation>
        <location evidence="2">Cytoplasm</location>
    </subcellularLocation>
    <subcellularLocation>
        <location evidence="1">Nucleus</location>
        <location evidence="1">Cajal body</location>
    </subcellularLocation>
    <subcellularLocation>
        <location evidence="3">Nucleus</location>
        <location evidence="3">Nucleolus</location>
    </subcellularLocation>
</comment>
<evidence type="ECO:0000256" key="15">
    <source>
        <dbReference type="ARBA" id="ARBA00048740"/>
    </source>
</evidence>
<dbReference type="GO" id="GO:0005730">
    <property type="term" value="C:nucleolus"/>
    <property type="evidence" value="ECO:0007669"/>
    <property type="project" value="UniProtKB-SubCell"/>
</dbReference>
<keyword evidence="8" id="KW-0808">Transferase</keyword>
<name>A0A9N9AQ11_9GLOM</name>
<evidence type="ECO:0000256" key="4">
    <source>
        <dbReference type="ARBA" id="ARBA00018517"/>
    </source>
</evidence>
<dbReference type="GO" id="GO:0005737">
    <property type="term" value="C:cytoplasm"/>
    <property type="evidence" value="ECO:0007669"/>
    <property type="project" value="UniProtKB-SubCell"/>
</dbReference>
<protein>
    <recommendedName>
        <fullName evidence="4">Trimethylguanosine synthase</fullName>
    </recommendedName>
    <alternativeName>
        <fullName evidence="18">Cap-specific guanine-N(2) methyltransferase</fullName>
    </alternativeName>
    <alternativeName>
        <fullName evidence="21">Nuclear receptor coactivator 6-interacting protein</fullName>
    </alternativeName>
    <alternativeName>
        <fullName evidence="22">PRIP-interacting protein with methyltransferase motif</fullName>
    </alternativeName>
</protein>
<dbReference type="Pfam" id="PF09445">
    <property type="entry name" value="Methyltransf_15"/>
    <property type="match status" value="1"/>
</dbReference>
<evidence type="ECO:0000256" key="20">
    <source>
        <dbReference type="ARBA" id="ARBA00064494"/>
    </source>
</evidence>
<evidence type="ECO:0000256" key="1">
    <source>
        <dbReference type="ARBA" id="ARBA00004408"/>
    </source>
</evidence>
<evidence type="ECO:0000256" key="19">
    <source>
        <dbReference type="ARBA" id="ARBA00057179"/>
    </source>
</evidence>
<sequence length="282" mass="32753">MKRKNYSQKETQETQVLDLLDLPEKCAQDKKRRLLTENNFDNSNEGENNEESKKSKKKITITDKHERLIRYTSKNIPKMLKKYWIKRFDLFHNYDEGILMDEEGWYSVTPEAIATQIAERCRCDVIIDAFCGVGGNAIQFAKTCQKVIAIDIDETKIICAKNNAQIYGVEDRIEFILGDYFKLIPKLKADVVFLSPPWGGPSYREQKVFNLKTMMSIDGEKLYHETTKITNNISYYIPRNTNPQQLANFTGNGKTCEVQQIYMDEIFKAQVAYYGDLKCIDE</sequence>
<evidence type="ECO:0000256" key="7">
    <source>
        <dbReference type="ARBA" id="ARBA00022603"/>
    </source>
</evidence>
<comment type="caution">
    <text evidence="24">The sequence shown here is derived from an EMBL/GenBank/DDBJ whole genome shotgun (WGS) entry which is preliminary data.</text>
</comment>
<dbReference type="InterPro" id="IPR019012">
    <property type="entry name" value="RNA_cap_Gua-N2-MeTrfase"/>
</dbReference>
<evidence type="ECO:0000256" key="14">
    <source>
        <dbReference type="ARBA" id="ARBA00047418"/>
    </source>
</evidence>
<comment type="similarity">
    <text evidence="13">Belongs to the methyltransferase superfamily. Trimethylguanosine synthase family.</text>
</comment>
<comment type="catalytic activity">
    <reaction evidence="15">
        <text>a 5'-end (N(7)-methyl 5'-triphosphoguanosine)-ribonucleoside in snoRNA + S-adenosyl-L-methionine = a 5'-end (N(2),N(7)-dimethyl 5'-triphosphoguanosine)-ribonucleoside in snoRNA + S-adenosyl-L-homocysteine + H(+)</text>
        <dbReference type="Rhea" id="RHEA:78475"/>
        <dbReference type="Rhea" id="RHEA-COMP:19086"/>
        <dbReference type="Rhea" id="RHEA-COMP:19088"/>
        <dbReference type="ChEBI" id="CHEBI:15378"/>
        <dbReference type="ChEBI" id="CHEBI:57856"/>
        <dbReference type="ChEBI" id="CHEBI:59789"/>
        <dbReference type="ChEBI" id="CHEBI:156461"/>
        <dbReference type="ChEBI" id="CHEBI:172880"/>
    </reaction>
    <physiologicalReaction direction="left-to-right" evidence="15">
        <dbReference type="Rhea" id="RHEA:78476"/>
    </physiologicalReaction>
</comment>
<evidence type="ECO:0000313" key="25">
    <source>
        <dbReference type="Proteomes" id="UP000789706"/>
    </source>
</evidence>
<evidence type="ECO:0000256" key="5">
    <source>
        <dbReference type="ARBA" id="ARBA00022490"/>
    </source>
</evidence>
<dbReference type="Gene3D" id="3.40.50.150">
    <property type="entry name" value="Vaccinia Virus protein VP39"/>
    <property type="match status" value="1"/>
</dbReference>
<evidence type="ECO:0000256" key="18">
    <source>
        <dbReference type="ARBA" id="ARBA00049790"/>
    </source>
</evidence>
<evidence type="ECO:0000256" key="8">
    <source>
        <dbReference type="ARBA" id="ARBA00022679"/>
    </source>
</evidence>
<keyword evidence="6" id="KW-0597">Phosphoprotein</keyword>
<dbReference type="EMBL" id="CAJVPK010000656">
    <property type="protein sequence ID" value="CAG8536815.1"/>
    <property type="molecule type" value="Genomic_DNA"/>
</dbReference>
<keyword evidence="9" id="KW-0949">S-adenosyl-L-methionine</keyword>
<dbReference type="Proteomes" id="UP000789706">
    <property type="component" value="Unassembled WGS sequence"/>
</dbReference>
<dbReference type="InterPro" id="IPR029063">
    <property type="entry name" value="SAM-dependent_MTases_sf"/>
</dbReference>
<evidence type="ECO:0000256" key="6">
    <source>
        <dbReference type="ARBA" id="ARBA00022553"/>
    </source>
</evidence>
<comment type="catalytic activity">
    <reaction evidence="16">
        <text>a 5'-end (N(2),N(7)-dimethyl 5'-triphosphoguanosine)-ribonucleoside in snRNA + S-adenosyl-L-methionine = a 5'-end (N(2),N(2),N(7)-trimethyl 5'-triphosphoguanosine)-ribonucleoside in snRNA + S-adenosyl-L-homocysteine + H(+)</text>
        <dbReference type="Rhea" id="RHEA:78479"/>
        <dbReference type="Rhea" id="RHEA-COMP:19087"/>
        <dbReference type="Rhea" id="RHEA-COMP:19089"/>
        <dbReference type="ChEBI" id="CHEBI:15378"/>
        <dbReference type="ChEBI" id="CHEBI:57856"/>
        <dbReference type="ChEBI" id="CHEBI:59789"/>
        <dbReference type="ChEBI" id="CHEBI:167623"/>
        <dbReference type="ChEBI" id="CHEBI:172880"/>
    </reaction>
    <physiologicalReaction direction="left-to-right" evidence="16">
        <dbReference type="Rhea" id="RHEA:78480"/>
    </physiologicalReaction>
</comment>
<dbReference type="SUPFAM" id="SSF53335">
    <property type="entry name" value="S-adenosyl-L-methionine-dependent methyltransferases"/>
    <property type="match status" value="1"/>
</dbReference>
<feature type="compositionally biased region" description="Low complexity" evidence="23">
    <location>
        <begin position="37"/>
        <end position="46"/>
    </location>
</feature>